<evidence type="ECO:0000313" key="1">
    <source>
        <dbReference type="Ensembl" id="ENSCMMP00000015213.1"/>
    </source>
</evidence>
<accession>A0A8C3C2V8</accession>
<protein>
    <submittedName>
        <fullName evidence="1">Uncharacterized protein</fullName>
    </submittedName>
</protein>
<reference evidence="1" key="1">
    <citation type="submission" date="2018-09" db="EMBL/GenBank/DDBJ databases">
        <title>Common duck and Muscovy duck high density SNP chip.</title>
        <authorList>
            <person name="Vignal A."/>
            <person name="Thebault N."/>
            <person name="Warren W.C."/>
        </authorList>
    </citation>
    <scope>NUCLEOTIDE SEQUENCE [LARGE SCALE GENOMIC DNA]</scope>
</reference>
<keyword evidence="2" id="KW-1185">Reference proteome</keyword>
<name>A0A8C3C2V8_CAIMO</name>
<sequence>HLLRLSGVHCGPQPFFFPFFSMRFCRRVMLSEQLASATSTAIGSCSLLQKDTVTQCVLALLPGRERAPTLGAESFPYKGTERCWQLGSDSKNVGSIRPGNSKFTVRLQLGLSRARRDSVKDWIFFVVLYFPKQKVRSWCCSFSELLCSLWSHHTGLSAGALTLPLLARPEEQLAGSLRPPAASE</sequence>
<dbReference type="AlphaFoldDB" id="A0A8C3C2V8"/>
<reference evidence="1" key="3">
    <citation type="submission" date="2025-09" db="UniProtKB">
        <authorList>
            <consortium name="Ensembl"/>
        </authorList>
    </citation>
    <scope>IDENTIFICATION</scope>
</reference>
<organism evidence="1 2">
    <name type="scientific">Cairina moschata</name>
    <name type="common">Muscovy duck</name>
    <dbReference type="NCBI Taxonomy" id="8855"/>
    <lineage>
        <taxon>Eukaryota</taxon>
        <taxon>Metazoa</taxon>
        <taxon>Chordata</taxon>
        <taxon>Craniata</taxon>
        <taxon>Vertebrata</taxon>
        <taxon>Euteleostomi</taxon>
        <taxon>Archelosauria</taxon>
        <taxon>Archosauria</taxon>
        <taxon>Dinosauria</taxon>
        <taxon>Saurischia</taxon>
        <taxon>Theropoda</taxon>
        <taxon>Coelurosauria</taxon>
        <taxon>Aves</taxon>
        <taxon>Neognathae</taxon>
        <taxon>Galloanserae</taxon>
        <taxon>Anseriformes</taxon>
        <taxon>Anatidae</taxon>
        <taxon>Anatinae</taxon>
        <taxon>Cairina</taxon>
    </lineage>
</organism>
<dbReference type="Proteomes" id="UP000694556">
    <property type="component" value="Chromosome 3"/>
</dbReference>
<proteinExistence type="predicted"/>
<dbReference type="Ensembl" id="ENSCMMT00000016740.1">
    <property type="protein sequence ID" value="ENSCMMP00000015213.1"/>
    <property type="gene ID" value="ENSCMMG00000009672.1"/>
</dbReference>
<evidence type="ECO:0000313" key="2">
    <source>
        <dbReference type="Proteomes" id="UP000694556"/>
    </source>
</evidence>
<reference evidence="1" key="2">
    <citation type="submission" date="2025-08" db="UniProtKB">
        <authorList>
            <consortium name="Ensembl"/>
        </authorList>
    </citation>
    <scope>IDENTIFICATION</scope>
</reference>